<reference evidence="2" key="1">
    <citation type="submission" date="2022-01" db="EMBL/GenBank/DDBJ databases">
        <authorList>
            <person name="Jo J.-H."/>
            <person name="Im W.-T."/>
        </authorList>
    </citation>
    <scope>NUCLEOTIDE SEQUENCE</scope>
    <source>
        <strain evidence="2">I2-34</strain>
    </source>
</reference>
<evidence type="ECO:0000313" key="2">
    <source>
        <dbReference type="EMBL" id="MCG2621360.1"/>
    </source>
</evidence>
<dbReference type="Pfam" id="PF00903">
    <property type="entry name" value="Glyoxalase"/>
    <property type="match status" value="2"/>
</dbReference>
<comment type="caution">
    <text evidence="2">The sequence shown here is derived from an EMBL/GenBank/DDBJ whole genome shotgun (WGS) entry which is preliminary data.</text>
</comment>
<dbReference type="InterPro" id="IPR052164">
    <property type="entry name" value="Anthracycline_SecMetBiosynth"/>
</dbReference>
<gene>
    <name evidence="2" type="ORF">LVY72_05455</name>
</gene>
<dbReference type="InterPro" id="IPR004360">
    <property type="entry name" value="Glyas_Fos-R_dOase_dom"/>
</dbReference>
<evidence type="ECO:0000259" key="1">
    <source>
        <dbReference type="PROSITE" id="PS51819"/>
    </source>
</evidence>
<feature type="domain" description="VOC" evidence="1">
    <location>
        <begin position="141"/>
        <end position="257"/>
    </location>
</feature>
<keyword evidence="3" id="KW-1185">Reference proteome</keyword>
<organism evidence="2 3">
    <name type="scientific">Arthrobacter hankyongi</name>
    <dbReference type="NCBI Taxonomy" id="2904801"/>
    <lineage>
        <taxon>Bacteria</taxon>
        <taxon>Bacillati</taxon>
        <taxon>Actinomycetota</taxon>
        <taxon>Actinomycetes</taxon>
        <taxon>Micrococcales</taxon>
        <taxon>Micrococcaceae</taxon>
        <taxon>Arthrobacter</taxon>
    </lineage>
</organism>
<dbReference type="PANTHER" id="PTHR33993">
    <property type="entry name" value="GLYOXALASE-RELATED"/>
    <property type="match status" value="1"/>
</dbReference>
<proteinExistence type="predicted"/>
<dbReference type="CDD" id="cd07247">
    <property type="entry name" value="SgaA_N_like"/>
    <property type="match status" value="1"/>
</dbReference>
<dbReference type="PROSITE" id="PS51819">
    <property type="entry name" value="VOC"/>
    <property type="match status" value="2"/>
</dbReference>
<feature type="domain" description="VOC" evidence="1">
    <location>
        <begin position="12"/>
        <end position="127"/>
    </location>
</feature>
<dbReference type="SUPFAM" id="SSF54593">
    <property type="entry name" value="Glyoxalase/Bleomycin resistance protein/Dihydroxybiphenyl dioxygenase"/>
    <property type="match status" value="2"/>
</dbReference>
<sequence length="267" mass="28249">MPVRNESWPAGAPCWVDCQVDDVQAARAFYAGLFGWDIRDAPPEAGGYLMATLGGQPVAGIGPKPQNLGPMPSVWTTYLATDDADATAGAVTEAGGSVMMPPFDVLDIGRMTVAADSGGAVFGLWQAKAHKGIGRVGEPGTLVWSELHTRDYWAARAFYAKVFGYTYEDLGDTDEFRYTQFKPAAGETAGGFHHDRSISEGAPNYWLAWFAVEDVDATAAQAQEQGAQVLFPPTDSPYGRMSIFAGAQGEVFAVIAPQMPDAGGAAG</sequence>
<dbReference type="Gene3D" id="3.10.180.10">
    <property type="entry name" value="2,3-Dihydroxybiphenyl 1,2-Dioxygenase, domain 1"/>
    <property type="match status" value="2"/>
</dbReference>
<evidence type="ECO:0000313" key="3">
    <source>
        <dbReference type="Proteomes" id="UP001165368"/>
    </source>
</evidence>
<dbReference type="InterPro" id="IPR037523">
    <property type="entry name" value="VOC_core"/>
</dbReference>
<protein>
    <submittedName>
        <fullName evidence="2">VOC family protein</fullName>
    </submittedName>
</protein>
<dbReference type="Proteomes" id="UP001165368">
    <property type="component" value="Unassembled WGS sequence"/>
</dbReference>
<dbReference type="RefSeq" id="WP_237818488.1">
    <property type="nucleotide sequence ID" value="NZ_JAKLTQ010000002.1"/>
</dbReference>
<dbReference type="PANTHER" id="PTHR33993:SF14">
    <property type="entry name" value="GB|AAF24581.1"/>
    <property type="match status" value="1"/>
</dbReference>
<accession>A0ABS9L3V1</accession>
<dbReference type="EMBL" id="JAKLTQ010000002">
    <property type="protein sequence ID" value="MCG2621360.1"/>
    <property type="molecule type" value="Genomic_DNA"/>
</dbReference>
<dbReference type="InterPro" id="IPR029068">
    <property type="entry name" value="Glyas_Bleomycin-R_OHBP_Dase"/>
</dbReference>
<name>A0ABS9L3V1_9MICC</name>